<sequence>MYGSNDNYYNTLFTPMSYDLGEGRSMLPPPPPRPTQPTPSTHIPVDFATALALAAATAAANSNNLSGSSSGNTNGAADRDRICDYSPNCYAPHSNSPADYTAMYYPRSATVGGENSTFYPTSTSWTYQPSQQDCDPLYLRTAGSSYNAGDPLQSSPFNGQFNDRIGVNTSPYMMYTNGGGEDLADRFNCVSLNDAMVAQQPHVYPASPLQQNDPLLSNQWQSYVGKDRNAIGIAGPGGGRLNERYHQASCDPVFATNGDGQRTWAIVAGMKSTPDSADISNWTGTKRSPQFTTDMVNVGLNPDFTDVAGLGFRHNLHRQRIQKTSDRPTPGARHGIIRNGAYERLNDSGTSELEEAVAKAPILRGESLQARLMRQINPPTFNTSPSRARFFVIKSFSEDDIHRSIKYSIWCSTEAGNKKLNTAYTEAASAGVPIYLFFSVNGSGHFCGIAEMTSGVDYSTRSGVWAQDKWQGQFSVKWIYVKDVPNMVLRHIHLETNDNKPVTHSRDTTEVPLEHGQQVLDIFAKYDNATSILDDFDYYERREQQELNRRETARRR</sequence>
<dbReference type="CDD" id="cd21134">
    <property type="entry name" value="YTH"/>
    <property type="match status" value="1"/>
</dbReference>
<feature type="domain" description="YTH" evidence="2">
    <location>
        <begin position="388"/>
        <end position="523"/>
    </location>
</feature>
<dbReference type="PANTHER" id="PTHR12357">
    <property type="entry name" value="YTH YT521-B HOMOLOGY DOMAIN-CONTAINING"/>
    <property type="match status" value="1"/>
</dbReference>
<feature type="region of interest" description="Disordered" evidence="1">
    <location>
        <begin position="20"/>
        <end position="43"/>
    </location>
</feature>
<dbReference type="AlphaFoldDB" id="A0A5K3EK62"/>
<dbReference type="GO" id="GO:0061157">
    <property type="term" value="P:mRNA destabilization"/>
    <property type="evidence" value="ECO:0007669"/>
    <property type="project" value="TreeGrafter"/>
</dbReference>
<dbReference type="Pfam" id="PF04146">
    <property type="entry name" value="YTH"/>
    <property type="match status" value="1"/>
</dbReference>
<dbReference type="InterPro" id="IPR045168">
    <property type="entry name" value="YTH_prot"/>
</dbReference>
<dbReference type="GO" id="GO:0003729">
    <property type="term" value="F:mRNA binding"/>
    <property type="evidence" value="ECO:0007669"/>
    <property type="project" value="TreeGrafter"/>
</dbReference>
<dbReference type="WBParaSite" id="MCU_000787-RA">
    <property type="protein sequence ID" value="MCU_000787-RA"/>
    <property type="gene ID" value="MCU_000787"/>
</dbReference>
<dbReference type="GO" id="GO:1990247">
    <property type="term" value="F:N6-methyladenosine-containing RNA reader activity"/>
    <property type="evidence" value="ECO:0007669"/>
    <property type="project" value="TreeGrafter"/>
</dbReference>
<proteinExistence type="predicted"/>
<dbReference type="PROSITE" id="PS50882">
    <property type="entry name" value="YTH"/>
    <property type="match status" value="1"/>
</dbReference>
<accession>A0A5K3EK62</accession>
<name>A0A5K3EK62_MESCO</name>
<dbReference type="PANTHER" id="PTHR12357:SF89">
    <property type="entry name" value="YTH DOMAIN-CONTAINING FAMILY PROTEIN"/>
    <property type="match status" value="1"/>
</dbReference>
<dbReference type="InterPro" id="IPR007275">
    <property type="entry name" value="YTH_domain"/>
</dbReference>
<dbReference type="GO" id="GO:0005737">
    <property type="term" value="C:cytoplasm"/>
    <property type="evidence" value="ECO:0007669"/>
    <property type="project" value="TreeGrafter"/>
</dbReference>
<organism evidence="3">
    <name type="scientific">Mesocestoides corti</name>
    <name type="common">Flatworm</name>
    <dbReference type="NCBI Taxonomy" id="53468"/>
    <lineage>
        <taxon>Eukaryota</taxon>
        <taxon>Metazoa</taxon>
        <taxon>Spiralia</taxon>
        <taxon>Lophotrochozoa</taxon>
        <taxon>Platyhelminthes</taxon>
        <taxon>Cestoda</taxon>
        <taxon>Eucestoda</taxon>
        <taxon>Cyclophyllidea</taxon>
        <taxon>Mesocestoididae</taxon>
        <taxon>Mesocestoides</taxon>
    </lineage>
</organism>
<reference evidence="3" key="1">
    <citation type="submission" date="2019-11" db="UniProtKB">
        <authorList>
            <consortium name="WormBaseParasite"/>
        </authorList>
    </citation>
    <scope>IDENTIFICATION</scope>
</reference>
<evidence type="ECO:0000313" key="3">
    <source>
        <dbReference type="WBParaSite" id="MCU_000787-RA"/>
    </source>
</evidence>
<feature type="compositionally biased region" description="Pro residues" evidence="1">
    <location>
        <begin position="27"/>
        <end position="37"/>
    </location>
</feature>
<evidence type="ECO:0000259" key="2">
    <source>
        <dbReference type="PROSITE" id="PS50882"/>
    </source>
</evidence>
<evidence type="ECO:0000256" key="1">
    <source>
        <dbReference type="SAM" id="MobiDB-lite"/>
    </source>
</evidence>
<protein>
    <submittedName>
        <fullName evidence="3">YTH domain-containing protein</fullName>
    </submittedName>
</protein>
<dbReference type="Gene3D" id="3.10.590.10">
    <property type="entry name" value="ph1033 like domains"/>
    <property type="match status" value="1"/>
</dbReference>